<protein>
    <submittedName>
        <fullName evidence="2">Sialidase</fullName>
    </submittedName>
</protein>
<accession>A0A1V0SK03</accession>
<dbReference type="Pfam" id="PF13088">
    <property type="entry name" value="BNR_2"/>
    <property type="match status" value="1"/>
</dbReference>
<dbReference type="SUPFAM" id="SSF50939">
    <property type="entry name" value="Sialidases"/>
    <property type="match status" value="1"/>
</dbReference>
<dbReference type="InterPro" id="IPR036278">
    <property type="entry name" value="Sialidase_sf"/>
</dbReference>
<dbReference type="EMBL" id="KY684110">
    <property type="protein sequence ID" value="ARF12047.1"/>
    <property type="molecule type" value="Genomic_DNA"/>
</dbReference>
<name>A0A1V0SK03_9VIRU</name>
<evidence type="ECO:0000259" key="1">
    <source>
        <dbReference type="Pfam" id="PF13088"/>
    </source>
</evidence>
<gene>
    <name evidence="2" type="ORF">Klosneuvirus_3_182</name>
</gene>
<reference evidence="2" key="1">
    <citation type="journal article" date="2017" name="Science">
        <title>Giant viruses with an expanded complement of translation system components.</title>
        <authorList>
            <person name="Schulz F."/>
            <person name="Yutin N."/>
            <person name="Ivanova N.N."/>
            <person name="Ortega D.R."/>
            <person name="Lee T.K."/>
            <person name="Vierheilig J."/>
            <person name="Daims H."/>
            <person name="Horn M."/>
            <person name="Wagner M."/>
            <person name="Jensen G.J."/>
            <person name="Kyrpides N.C."/>
            <person name="Koonin E.V."/>
            <person name="Woyke T."/>
        </authorList>
    </citation>
    <scope>NUCLEOTIDE SEQUENCE</scope>
    <source>
        <strain evidence="2">KNV1</strain>
    </source>
</reference>
<sequence>MTNCKKCNKKKCECKSHVGKLVNVTKLSKFPPSLVSLRYPFPDTDMPRTWFRNTEDECWLAINPTNHKNMILVTHQDRLLGFLGDIVLYTLDGGDTWNESSLVLSRCQGATNPYALNDYEIASDPNIFFDPKGNAYMNAVSFNLVQDYDEAIVVVRSADGGKSWDRVTEVTRDDGNEHVQDRQTGFADPYRENHLYIAWTDFLTINGPTYPNVTKFQKSTDGGATWSEPLIIDEEFADDGGKAPWNSLIQVVNDKHKSILVFCRVTRDEIGGVDKIVVNKSKDGGNTWKKIELPYDYVYQVARDVENNITIMGYGSQIDVCVNKSRDKIYIVNYDPRFTTNGQSGVTITMSTDFGETWSCPVPVNPKHLDTQAFLPSVAVLKDGTVGVTFYDCRNYNGTGPSLWTDVWLAVFNEDLSKWLGEFRLTNESFDVRQAMRRSGYTGVYGGALFLGDYIKMISHKNKFLTAFPICNPPYGVGLCPVPEDQFRIDEREGVVFPNRQDIVFRKIKVRNHHISKHPVRMHKFRKLACDDSKSHGDKTINNKQIKPKSNDIVPLSISVRNERIVLRQLVQKIKK</sequence>
<feature type="domain" description="Sialidase" evidence="1">
    <location>
        <begin position="91"/>
        <end position="386"/>
    </location>
</feature>
<dbReference type="CDD" id="cd15482">
    <property type="entry name" value="Sialidase_non-viral"/>
    <property type="match status" value="1"/>
</dbReference>
<proteinExistence type="predicted"/>
<organism evidence="2">
    <name type="scientific">Klosneuvirus KNV1</name>
    <dbReference type="NCBI Taxonomy" id="1977640"/>
    <lineage>
        <taxon>Viruses</taxon>
        <taxon>Varidnaviria</taxon>
        <taxon>Bamfordvirae</taxon>
        <taxon>Nucleocytoviricota</taxon>
        <taxon>Megaviricetes</taxon>
        <taxon>Imitervirales</taxon>
        <taxon>Mimiviridae</taxon>
        <taxon>Klosneuvirinae</taxon>
        <taxon>Klosneuvirus</taxon>
    </lineage>
</organism>
<dbReference type="Gene3D" id="2.120.10.10">
    <property type="match status" value="2"/>
</dbReference>
<dbReference type="InterPro" id="IPR011040">
    <property type="entry name" value="Sialidase"/>
</dbReference>
<evidence type="ECO:0000313" key="2">
    <source>
        <dbReference type="EMBL" id="ARF12047.1"/>
    </source>
</evidence>